<protein>
    <recommendedName>
        <fullName evidence="1">DUF5672 domain-containing protein</fullName>
    </recommendedName>
</protein>
<evidence type="ECO:0000313" key="2">
    <source>
        <dbReference type="EMBL" id="AWW49018.1"/>
    </source>
</evidence>
<evidence type="ECO:0000259" key="1">
    <source>
        <dbReference type="Pfam" id="PF18922"/>
    </source>
</evidence>
<dbReference type="AlphaFoldDB" id="A0A2Z4JQE6"/>
<dbReference type="RefSeq" id="WP_112294195.1">
    <property type="nucleotide sequence ID" value="NZ_CBCSBS010000002.1"/>
</dbReference>
<name>A0A2Z4JQE6_9BURK</name>
<dbReference type="EMBL" id="CP030085">
    <property type="protein sequence ID" value="AWW49018.1"/>
    <property type="molecule type" value="Genomic_DNA"/>
</dbReference>
<proteinExistence type="predicted"/>
<evidence type="ECO:0000313" key="3">
    <source>
        <dbReference type="Proteomes" id="UP000248592"/>
    </source>
</evidence>
<accession>A0A2Z4JQE6</accession>
<sequence>MLSLPDVTLVAVSSVDLEGTLFALSISSHEIEFAEIKFLTSESINPTNTKIKIESIPKLDIWGYSKFIIKDLYRYIDTSHCLVIQADGFVLNPYKWRNEFLQYDFIGAPWPKKLLLQPGNHVLDMQKNQVGNGGFSLRSKKLLVETARINFDLLTYPTYSEDLIICHYLYEQMLDGGIRFPPPNLAAKFSVESPNASYGESPNTSFGFHGKELRNLMFNTIIDSDEKHKYN</sequence>
<reference evidence="3" key="1">
    <citation type="submission" date="2018-06" db="EMBL/GenBank/DDBJ databases">
        <title>Description of a new Polynucleobacter species.</title>
        <authorList>
            <person name="Hahn M.W."/>
        </authorList>
    </citation>
    <scope>NUCLEOTIDE SEQUENCE [LARGE SCALE GENOMIC DNA]</scope>
    <source>
        <strain evidence="3">MG-25-Pas1-D2</strain>
    </source>
</reference>
<organism evidence="2 3">
    <name type="scientific">Polynucleobacter paneuropaeus</name>
    <dbReference type="NCBI Taxonomy" id="2527775"/>
    <lineage>
        <taxon>Bacteria</taxon>
        <taxon>Pseudomonadati</taxon>
        <taxon>Pseudomonadota</taxon>
        <taxon>Betaproteobacteria</taxon>
        <taxon>Burkholderiales</taxon>
        <taxon>Burkholderiaceae</taxon>
        <taxon>Polynucleobacter</taxon>
    </lineage>
</organism>
<gene>
    <name evidence="2" type="ORF">Pas1_00695</name>
</gene>
<feature type="domain" description="DUF5672" evidence="1">
    <location>
        <begin position="61"/>
        <end position="209"/>
    </location>
</feature>
<dbReference type="InterPro" id="IPR043729">
    <property type="entry name" value="DUF5672"/>
</dbReference>
<dbReference type="Pfam" id="PF18922">
    <property type="entry name" value="DUF5672"/>
    <property type="match status" value="1"/>
</dbReference>
<dbReference type="Proteomes" id="UP000248592">
    <property type="component" value="Chromosome"/>
</dbReference>